<dbReference type="GO" id="GO:0031146">
    <property type="term" value="P:SCF-dependent proteasomal ubiquitin-dependent protein catabolic process"/>
    <property type="evidence" value="ECO:0007669"/>
    <property type="project" value="InterPro"/>
</dbReference>
<dbReference type="Gene3D" id="1.20.1280.50">
    <property type="match status" value="1"/>
</dbReference>
<dbReference type="PANTHER" id="PTHR16008:SF4">
    <property type="entry name" value="F-BOX ONLY PROTEIN 4"/>
    <property type="match status" value="1"/>
</dbReference>
<reference evidence="2 3" key="1">
    <citation type="submission" date="2020-06" db="EMBL/GenBank/DDBJ databases">
        <title>WGS assembly of Ceratodon purpureus strain R40.</title>
        <authorList>
            <person name="Carey S.B."/>
            <person name="Jenkins J."/>
            <person name="Shu S."/>
            <person name="Lovell J.T."/>
            <person name="Sreedasyam A."/>
            <person name="Maumus F."/>
            <person name="Tiley G.P."/>
            <person name="Fernandez-Pozo N."/>
            <person name="Barry K."/>
            <person name="Chen C."/>
            <person name="Wang M."/>
            <person name="Lipzen A."/>
            <person name="Daum C."/>
            <person name="Saski C.A."/>
            <person name="Payton A.C."/>
            <person name="Mcbreen J.C."/>
            <person name="Conrad R.E."/>
            <person name="Kollar L.M."/>
            <person name="Olsson S."/>
            <person name="Huttunen S."/>
            <person name="Landis J.B."/>
            <person name="Wickett N.J."/>
            <person name="Johnson M.G."/>
            <person name="Rensing S.A."/>
            <person name="Grimwood J."/>
            <person name="Schmutz J."/>
            <person name="Mcdaniel S.F."/>
        </authorList>
    </citation>
    <scope>NUCLEOTIDE SEQUENCE [LARGE SCALE GENOMIC DNA]</scope>
    <source>
        <strain evidence="2 3">R40</strain>
    </source>
</reference>
<comment type="caution">
    <text evidence="2">The sequence shown here is derived from an EMBL/GenBank/DDBJ whole genome shotgun (WGS) entry which is preliminary data.</text>
</comment>
<sequence>MAELRRRQEFEASDPGSWYVERSHLPSDVVHQIVTCLSARDICSLQSCSRYWRALCSSDVVWFHLFRKRWVSTATATAISSSRHLRGKESPKRRHCDCSLARPCSVHSLFKPPGEGWQAAYRNSHMEMGRRAKAVVELVKARTRHESVEVADYQNGLMLLSTTGLALYDVLMFLLSPVHNVLINLIGLHYCLFHLNAQVRKPTPISHSCILNHLRFLYDIDMRQSICARKQGPELKELKAFIARSKVGDRKVCLRWWSIGGWANGFRRRDEMHVRMASMSTLAEPESVGLFQVLDRGTLHEVLRVQISADFESSAWVQRDMHSQR</sequence>
<dbReference type="InterPro" id="IPR039588">
    <property type="entry name" value="FBXO4"/>
</dbReference>
<dbReference type="SMART" id="SM00256">
    <property type="entry name" value="FBOX"/>
    <property type="match status" value="1"/>
</dbReference>
<organism evidence="2 3">
    <name type="scientific">Ceratodon purpureus</name>
    <name type="common">Fire moss</name>
    <name type="synonym">Dicranum purpureum</name>
    <dbReference type="NCBI Taxonomy" id="3225"/>
    <lineage>
        <taxon>Eukaryota</taxon>
        <taxon>Viridiplantae</taxon>
        <taxon>Streptophyta</taxon>
        <taxon>Embryophyta</taxon>
        <taxon>Bryophyta</taxon>
        <taxon>Bryophytina</taxon>
        <taxon>Bryopsida</taxon>
        <taxon>Dicranidae</taxon>
        <taxon>Pseudoditrichales</taxon>
        <taxon>Ditrichaceae</taxon>
        <taxon>Ceratodon</taxon>
    </lineage>
</organism>
<dbReference type="CDD" id="cd09917">
    <property type="entry name" value="F-box_SF"/>
    <property type="match status" value="1"/>
</dbReference>
<evidence type="ECO:0000313" key="2">
    <source>
        <dbReference type="EMBL" id="KAG0569123.1"/>
    </source>
</evidence>
<proteinExistence type="predicted"/>
<feature type="domain" description="F-box" evidence="1">
    <location>
        <begin position="19"/>
        <end position="65"/>
    </location>
</feature>
<dbReference type="Pfam" id="PF12937">
    <property type="entry name" value="F-box-like"/>
    <property type="match status" value="1"/>
</dbReference>
<dbReference type="PROSITE" id="PS50181">
    <property type="entry name" value="FBOX"/>
    <property type="match status" value="1"/>
</dbReference>
<dbReference type="GO" id="GO:0019005">
    <property type="term" value="C:SCF ubiquitin ligase complex"/>
    <property type="evidence" value="ECO:0007669"/>
    <property type="project" value="TreeGrafter"/>
</dbReference>
<dbReference type="GO" id="GO:0000209">
    <property type="term" value="P:protein polyubiquitination"/>
    <property type="evidence" value="ECO:0007669"/>
    <property type="project" value="TreeGrafter"/>
</dbReference>
<gene>
    <name evidence="2" type="ORF">KC19_6G066300</name>
</gene>
<dbReference type="EMBL" id="CM026427">
    <property type="protein sequence ID" value="KAG0569123.1"/>
    <property type="molecule type" value="Genomic_DNA"/>
</dbReference>
<evidence type="ECO:0000259" key="1">
    <source>
        <dbReference type="PROSITE" id="PS50181"/>
    </source>
</evidence>
<dbReference type="PANTHER" id="PTHR16008">
    <property type="entry name" value="F-BOX ONLY PROTEIN 4"/>
    <property type="match status" value="1"/>
</dbReference>
<protein>
    <recommendedName>
        <fullName evidence="1">F-box domain-containing protein</fullName>
    </recommendedName>
</protein>
<dbReference type="Proteomes" id="UP000822688">
    <property type="component" value="Chromosome 6"/>
</dbReference>
<name>A0A8T0HCB9_CERPU</name>
<accession>A0A8T0HCB9</accession>
<evidence type="ECO:0000313" key="3">
    <source>
        <dbReference type="Proteomes" id="UP000822688"/>
    </source>
</evidence>
<dbReference type="SUPFAM" id="SSF81383">
    <property type="entry name" value="F-box domain"/>
    <property type="match status" value="1"/>
</dbReference>
<dbReference type="AlphaFoldDB" id="A0A8T0HCB9"/>
<dbReference type="InterPro" id="IPR036047">
    <property type="entry name" value="F-box-like_dom_sf"/>
</dbReference>
<keyword evidence="3" id="KW-1185">Reference proteome</keyword>
<dbReference type="InterPro" id="IPR001810">
    <property type="entry name" value="F-box_dom"/>
</dbReference>